<dbReference type="EMBL" id="DYWV01000091">
    <property type="protein sequence ID" value="HJF39799.1"/>
    <property type="molecule type" value="Genomic_DNA"/>
</dbReference>
<gene>
    <name evidence="1" type="ORF">K8V91_02650</name>
</gene>
<comment type="caution">
    <text evidence="1">The sequence shown here is derived from an EMBL/GenBank/DDBJ whole genome shotgun (WGS) entry which is preliminary data.</text>
</comment>
<sequence length="57" mass="6701">MQNMLYEHLRLTTIEVNARLKGDYVADINAYDMVQNEILKMSSFFVNGIIEQFPDLF</sequence>
<reference evidence="1" key="1">
    <citation type="journal article" date="2021" name="PeerJ">
        <title>Extensive microbial diversity within the chicken gut microbiome revealed by metagenomics and culture.</title>
        <authorList>
            <person name="Gilroy R."/>
            <person name="Ravi A."/>
            <person name="Getino M."/>
            <person name="Pursley I."/>
            <person name="Horton D.L."/>
            <person name="Alikhan N.F."/>
            <person name="Baker D."/>
            <person name="Gharbi K."/>
            <person name="Hall N."/>
            <person name="Watson M."/>
            <person name="Adriaenssens E.M."/>
            <person name="Foster-Nyarko E."/>
            <person name="Jarju S."/>
            <person name="Secka A."/>
            <person name="Antonio M."/>
            <person name="Oren A."/>
            <person name="Chaudhuri R.R."/>
            <person name="La Ragione R."/>
            <person name="Hildebrand F."/>
            <person name="Pallen M.J."/>
        </authorList>
    </citation>
    <scope>NUCLEOTIDE SEQUENCE</scope>
    <source>
        <strain evidence="1">CHK193-16274</strain>
    </source>
</reference>
<protein>
    <submittedName>
        <fullName evidence="1">Uncharacterized protein</fullName>
    </submittedName>
</protein>
<evidence type="ECO:0000313" key="1">
    <source>
        <dbReference type="EMBL" id="HJF39799.1"/>
    </source>
</evidence>
<dbReference type="RefSeq" id="WP_191376318.1">
    <property type="nucleotide sequence ID" value="NZ_CAJFOD010000091.1"/>
</dbReference>
<dbReference type="AlphaFoldDB" id="A0A921GA18"/>
<name>A0A921GA18_9FIRM</name>
<reference evidence="1" key="2">
    <citation type="submission" date="2021-09" db="EMBL/GenBank/DDBJ databases">
        <authorList>
            <person name="Gilroy R."/>
        </authorList>
    </citation>
    <scope>NUCLEOTIDE SEQUENCE</scope>
    <source>
        <strain evidence="1">CHK193-16274</strain>
    </source>
</reference>
<accession>A0A921GA18</accession>
<proteinExistence type="predicted"/>
<organism evidence="1 2">
    <name type="scientific">Thomasclavelia spiroformis</name>
    <dbReference type="NCBI Taxonomy" id="29348"/>
    <lineage>
        <taxon>Bacteria</taxon>
        <taxon>Bacillati</taxon>
        <taxon>Bacillota</taxon>
        <taxon>Erysipelotrichia</taxon>
        <taxon>Erysipelotrichales</taxon>
        <taxon>Coprobacillaceae</taxon>
        <taxon>Thomasclavelia</taxon>
    </lineage>
</organism>
<evidence type="ECO:0000313" key="2">
    <source>
        <dbReference type="Proteomes" id="UP000749320"/>
    </source>
</evidence>
<dbReference type="Proteomes" id="UP000749320">
    <property type="component" value="Unassembled WGS sequence"/>
</dbReference>